<comment type="caution">
    <text evidence="1">The sequence shown here is derived from an EMBL/GenBank/DDBJ whole genome shotgun (WGS) entry which is preliminary data.</text>
</comment>
<dbReference type="SUPFAM" id="SSF51445">
    <property type="entry name" value="(Trans)glycosidases"/>
    <property type="match status" value="1"/>
</dbReference>
<dbReference type="Gene3D" id="3.40.50.880">
    <property type="match status" value="1"/>
</dbReference>
<evidence type="ECO:0000313" key="1">
    <source>
        <dbReference type="EMBL" id="HHP05413.1"/>
    </source>
</evidence>
<dbReference type="InterPro" id="IPR029062">
    <property type="entry name" value="Class_I_gatase-like"/>
</dbReference>
<accession>A0A7J3X877</accession>
<reference evidence="1" key="1">
    <citation type="journal article" date="2020" name="mSystems">
        <title>Genome- and Community-Level Interaction Insights into Carbon Utilization and Element Cycling Functions of Hydrothermarchaeota in Hydrothermal Sediment.</title>
        <authorList>
            <person name="Zhou Z."/>
            <person name="Liu Y."/>
            <person name="Xu W."/>
            <person name="Pan J."/>
            <person name="Luo Z.H."/>
            <person name="Li M."/>
        </authorList>
    </citation>
    <scope>NUCLEOTIDE SEQUENCE [LARGE SCALE GENOMIC DNA]</scope>
    <source>
        <strain evidence="1">SpSt-1125</strain>
    </source>
</reference>
<gene>
    <name evidence="1" type="ORF">ENM88_06700</name>
</gene>
<protein>
    <submittedName>
        <fullName evidence="1">DUF4434 domain-containing protein</fullName>
    </submittedName>
</protein>
<dbReference type="InterPro" id="IPR017853">
    <property type="entry name" value="GH"/>
</dbReference>
<dbReference type="AlphaFoldDB" id="A0A7J3X877"/>
<dbReference type="EMBL" id="DRZM01000194">
    <property type="protein sequence ID" value="HHP05413.1"/>
    <property type="molecule type" value="Genomic_DNA"/>
</dbReference>
<dbReference type="Gene3D" id="3.20.20.80">
    <property type="entry name" value="Glycosidases"/>
    <property type="match status" value="1"/>
</dbReference>
<proteinExistence type="predicted"/>
<organism evidence="1">
    <name type="scientific">Thermofilum pendens</name>
    <dbReference type="NCBI Taxonomy" id="2269"/>
    <lineage>
        <taxon>Archaea</taxon>
        <taxon>Thermoproteota</taxon>
        <taxon>Thermoprotei</taxon>
        <taxon>Thermofilales</taxon>
        <taxon>Thermofilaceae</taxon>
        <taxon>Thermofilum</taxon>
    </lineage>
</organism>
<name>A0A7J3X877_THEPE</name>
<sequence>MWRDWNEDAVREDLRQMKDMGVRAARIFLKCEDFADEAGVPRPEAVEKLRKLLDLADEAGLGVFVTFLVGHMSGKNWPIPWTSFEGLYSPESVEKTCRFAARIAELFRDHPAVAGWILSNELSLVKRASSVEEALVLLKAFVQAIKGVDPHHVVSSGDIPDSYMQETPSVKHIVDYVGPHLYLYDTDSVRHGYMYAAMLELFADAGEAPVILEEFGFSTLQYSEESHAAFVNEVLYTALAHEASGAFVWCFSDFPSESDPPYEWRPLELGFGLLRKDGSGKPAAEVFRRFSSELEAVEKLGLNKEHRRVAHSVVVAPFYVFRDYEFAWYKQALGFHALSRLVGMGYTLLSASSTPARVVYEFDAEKAFGWSKLVVLPSAVACLASTWRKLLHYVEAGGVLYASFLRAVGGFQALHDSPTQLWEELFGVKSALEAGSVGAKLHGRLTLRVVEDIPPLSRGDRIALDVHEPAYTFRARPVDARVLAVREDGEPALFLARRGKGAAVLSLVPFEAVLAGQEALEWGSGVFELYEALALLAGIERPYVSSDSRVEVQTFSSPAGSTDIVITVNHSPGSIDAVLTARRSIAGVEKVGGDAEVAGSTESEVNLRMPGKSAVILHVEHAR</sequence>